<dbReference type="AlphaFoldDB" id="A0A087TAH0"/>
<proteinExistence type="predicted"/>
<sequence length="70" mass="8294">MKYQVNKEEHFHHLLLFAFNQAAKAIEAARKICEEYDKYAMPLRMVKNWFKIFKNGDSKTVISTIEASNR</sequence>
<keyword evidence="3" id="KW-1185">Reference proteome</keyword>
<dbReference type="InterPro" id="IPR041426">
    <property type="entry name" value="Mos1_HTH"/>
</dbReference>
<protein>
    <recommendedName>
        <fullName evidence="1">Mos1 transposase HTH domain-containing protein</fullName>
    </recommendedName>
</protein>
<dbReference type="OMA" id="ICAFVYG"/>
<dbReference type="Gene3D" id="1.10.10.1450">
    <property type="match status" value="1"/>
</dbReference>
<dbReference type="Proteomes" id="UP000054359">
    <property type="component" value="Unassembled WGS sequence"/>
</dbReference>
<evidence type="ECO:0000259" key="1">
    <source>
        <dbReference type="Pfam" id="PF17906"/>
    </source>
</evidence>
<gene>
    <name evidence="2" type="ORF">X975_25743</name>
</gene>
<feature type="non-terminal residue" evidence="2">
    <location>
        <position position="70"/>
    </location>
</feature>
<accession>A0A087TAH0</accession>
<reference evidence="2 3" key="1">
    <citation type="submission" date="2013-11" db="EMBL/GenBank/DDBJ databases">
        <title>Genome sequencing of Stegodyphus mimosarum.</title>
        <authorList>
            <person name="Bechsgaard J."/>
        </authorList>
    </citation>
    <scope>NUCLEOTIDE SEQUENCE [LARGE SCALE GENOMIC DNA]</scope>
</reference>
<dbReference type="EMBL" id="KK114294">
    <property type="protein sequence ID" value="KFM62109.1"/>
    <property type="molecule type" value="Genomic_DNA"/>
</dbReference>
<evidence type="ECO:0000313" key="2">
    <source>
        <dbReference type="EMBL" id="KFM62109.1"/>
    </source>
</evidence>
<name>A0A087TAH0_STEMI</name>
<dbReference type="OrthoDB" id="6431778at2759"/>
<organism evidence="2 3">
    <name type="scientific">Stegodyphus mimosarum</name>
    <name type="common">African social velvet spider</name>
    <dbReference type="NCBI Taxonomy" id="407821"/>
    <lineage>
        <taxon>Eukaryota</taxon>
        <taxon>Metazoa</taxon>
        <taxon>Ecdysozoa</taxon>
        <taxon>Arthropoda</taxon>
        <taxon>Chelicerata</taxon>
        <taxon>Arachnida</taxon>
        <taxon>Araneae</taxon>
        <taxon>Araneomorphae</taxon>
        <taxon>Entelegynae</taxon>
        <taxon>Eresoidea</taxon>
        <taxon>Eresidae</taxon>
        <taxon>Stegodyphus</taxon>
    </lineage>
</organism>
<dbReference type="Pfam" id="PF17906">
    <property type="entry name" value="HTH_48"/>
    <property type="match status" value="1"/>
</dbReference>
<evidence type="ECO:0000313" key="3">
    <source>
        <dbReference type="Proteomes" id="UP000054359"/>
    </source>
</evidence>
<feature type="domain" description="Mos1 transposase HTH" evidence="1">
    <location>
        <begin position="9"/>
        <end position="57"/>
    </location>
</feature>